<dbReference type="AlphaFoldDB" id="A0A3R6WXY5"/>
<organism evidence="1 2">
    <name type="scientific">Aphanomyces astaci</name>
    <name type="common">Crayfish plague agent</name>
    <dbReference type="NCBI Taxonomy" id="112090"/>
    <lineage>
        <taxon>Eukaryota</taxon>
        <taxon>Sar</taxon>
        <taxon>Stramenopiles</taxon>
        <taxon>Oomycota</taxon>
        <taxon>Saprolegniomycetes</taxon>
        <taxon>Saprolegniales</taxon>
        <taxon>Verrucalvaceae</taxon>
        <taxon>Aphanomyces</taxon>
    </lineage>
</organism>
<protein>
    <recommendedName>
        <fullName evidence="3">Aminotransferase class V domain-containing protein</fullName>
    </recommendedName>
</protein>
<dbReference type="EMBL" id="QUTG01005302">
    <property type="protein sequence ID" value="RHY85895.1"/>
    <property type="molecule type" value="Genomic_DNA"/>
</dbReference>
<sequence length="118" mass="12618">MVPGPTSMTATVRQAYADDVGSPDVELDEFASDYFDLEESLKRLLSFDGSIAIGSGEGMACLWGALKSVLRPGDVVVSGANGIYGQVRCELVSGACLHVDSHTRRDLRTWRKGLAPLS</sequence>
<dbReference type="InterPro" id="IPR015421">
    <property type="entry name" value="PyrdxlP-dep_Trfase_major"/>
</dbReference>
<gene>
    <name evidence="1" type="ORF">DYB35_008106</name>
</gene>
<dbReference type="Proteomes" id="UP000285712">
    <property type="component" value="Unassembled WGS sequence"/>
</dbReference>
<dbReference type="SUPFAM" id="SSF53383">
    <property type="entry name" value="PLP-dependent transferases"/>
    <property type="match status" value="1"/>
</dbReference>
<evidence type="ECO:0008006" key="3">
    <source>
        <dbReference type="Google" id="ProtNLM"/>
    </source>
</evidence>
<proteinExistence type="predicted"/>
<name>A0A3R6WXY5_APHAT</name>
<dbReference type="InterPro" id="IPR015424">
    <property type="entry name" value="PyrdxlP-dep_Trfase"/>
</dbReference>
<evidence type="ECO:0000313" key="2">
    <source>
        <dbReference type="Proteomes" id="UP000285712"/>
    </source>
</evidence>
<comment type="caution">
    <text evidence="1">The sequence shown here is derived from an EMBL/GenBank/DDBJ whole genome shotgun (WGS) entry which is preliminary data.</text>
</comment>
<dbReference type="Gene3D" id="3.40.640.10">
    <property type="entry name" value="Type I PLP-dependent aspartate aminotransferase-like (Major domain)"/>
    <property type="match status" value="1"/>
</dbReference>
<accession>A0A3R6WXY5</accession>
<reference evidence="1 2" key="1">
    <citation type="submission" date="2018-08" db="EMBL/GenBank/DDBJ databases">
        <title>Aphanomyces genome sequencing and annotation.</title>
        <authorList>
            <person name="Minardi D."/>
            <person name="Oidtmann B."/>
            <person name="Van Der Giezen M."/>
            <person name="Studholme D.J."/>
        </authorList>
    </citation>
    <scope>NUCLEOTIDE SEQUENCE [LARGE SCALE GENOMIC DNA]</scope>
    <source>
        <strain evidence="1 2">Sv</strain>
    </source>
</reference>
<evidence type="ECO:0000313" key="1">
    <source>
        <dbReference type="EMBL" id="RHY85895.1"/>
    </source>
</evidence>